<dbReference type="Pfam" id="PF08708">
    <property type="entry name" value="PriCT_1"/>
    <property type="match status" value="1"/>
</dbReference>
<proteinExistence type="predicted"/>
<feature type="domain" description="Primase C-terminal 1" evidence="1">
    <location>
        <begin position="198"/>
        <end position="263"/>
    </location>
</feature>
<organism evidence="3 4">
    <name type="scientific">Leuconostoc citreum</name>
    <dbReference type="NCBI Taxonomy" id="33964"/>
    <lineage>
        <taxon>Bacteria</taxon>
        <taxon>Bacillati</taxon>
        <taxon>Bacillota</taxon>
        <taxon>Bacilli</taxon>
        <taxon>Lactobacillales</taxon>
        <taxon>Lactobacillaceae</taxon>
        <taxon>Leuconostoc</taxon>
    </lineage>
</organism>
<dbReference type="SUPFAM" id="SSF56747">
    <property type="entry name" value="Prim-pol domain"/>
    <property type="match status" value="1"/>
</dbReference>
<dbReference type="CDD" id="cd04859">
    <property type="entry name" value="Prim_Pol"/>
    <property type="match status" value="1"/>
</dbReference>
<dbReference type="InterPro" id="IPR015330">
    <property type="entry name" value="DNA_primase/pol_bifunc_N"/>
</dbReference>
<protein>
    <submittedName>
        <fullName evidence="3">DNA replication protein</fullName>
    </submittedName>
</protein>
<comment type="caution">
    <text evidence="3">The sequence shown here is derived from an EMBL/GenBank/DDBJ whole genome shotgun (WGS) entry which is preliminary data.</text>
</comment>
<dbReference type="RefSeq" id="WP_149334557.1">
    <property type="nucleotide sequence ID" value="NZ_BJJW01000009.1"/>
</dbReference>
<evidence type="ECO:0000313" key="3">
    <source>
        <dbReference type="EMBL" id="GDZ84209.1"/>
    </source>
</evidence>
<name>A0A5A5U1E7_LEUCI</name>
<feature type="domain" description="DNA primase/polymerase bifunctional N-terminal" evidence="2">
    <location>
        <begin position="7"/>
        <end position="170"/>
    </location>
</feature>
<dbReference type="InterPro" id="IPR014820">
    <property type="entry name" value="PriCT_1"/>
</dbReference>
<dbReference type="EMBL" id="BJJW01000009">
    <property type="protein sequence ID" value="GDZ84209.1"/>
    <property type="molecule type" value="Genomic_DNA"/>
</dbReference>
<sequence length="274" mass="31218">MAKWEQIKQYQQAGAYVFMALPNQKHNAVSGGYNNSFNNGDELNQWINEHPEYQDGNVGIDLSRSNLIVVDIDKHKHNGMKSISAWFKSHDINPETIQDTYVERTASGGLHAFYLIPEGKTKPAEKVSALQGVDLLTNKHGVIVAPSVINQQPYRAITPFETIQQAPEWVYQIANNRGSTNTPSNHKATRYSNIDRWLMVKNGFDTGQRNDQAMSLAGYLFALDVEPKSIYDILQITNERSNEPLLDDELGRVYMSARKREERKRMRINSYGRD</sequence>
<evidence type="ECO:0000259" key="1">
    <source>
        <dbReference type="SMART" id="SM00942"/>
    </source>
</evidence>
<accession>A0A5A5U1E7</accession>
<dbReference type="Proteomes" id="UP000323274">
    <property type="component" value="Unassembled WGS sequence"/>
</dbReference>
<evidence type="ECO:0000259" key="2">
    <source>
        <dbReference type="SMART" id="SM00943"/>
    </source>
</evidence>
<dbReference type="AlphaFoldDB" id="A0A5A5U1E7"/>
<dbReference type="SMART" id="SM00943">
    <property type="entry name" value="Prim-Pol"/>
    <property type="match status" value="1"/>
</dbReference>
<dbReference type="Pfam" id="PF09250">
    <property type="entry name" value="Prim-Pol"/>
    <property type="match status" value="1"/>
</dbReference>
<dbReference type="SMART" id="SM00942">
    <property type="entry name" value="PriCT_1"/>
    <property type="match status" value="1"/>
</dbReference>
<gene>
    <name evidence="3" type="ORF">LCIT_14510</name>
</gene>
<evidence type="ECO:0000313" key="4">
    <source>
        <dbReference type="Proteomes" id="UP000323274"/>
    </source>
</evidence>
<reference evidence="3 4" key="1">
    <citation type="submission" date="2019-04" db="EMBL/GenBank/DDBJ databases">
        <title>A pseudo-fructophilic Leuconostoc citreum strain F192-5 isolated from peel of satsuma mandarin: the first report for isolation and characterization of strain-dependent fructophilic-like characteristics.</title>
        <authorList>
            <person name="Maeno S."/>
            <person name="Tanizawa Y."/>
            <person name="Kajikawa A."/>
            <person name="Kanesaki Y."/>
            <person name="Kubota E."/>
            <person name="Arita M."/>
            <person name="Leon D."/>
            <person name="Endo A."/>
        </authorList>
    </citation>
    <scope>NUCLEOTIDE SEQUENCE [LARGE SCALE GENOMIC DNA]</scope>
    <source>
        <strain evidence="3 4">F192-5</strain>
    </source>
</reference>